<organism evidence="4 5">
    <name type="scientific">Algoriphagus lacus</name>
    <dbReference type="NCBI Taxonomy" id="2056311"/>
    <lineage>
        <taxon>Bacteria</taxon>
        <taxon>Pseudomonadati</taxon>
        <taxon>Bacteroidota</taxon>
        <taxon>Cytophagia</taxon>
        <taxon>Cytophagales</taxon>
        <taxon>Cyclobacteriaceae</taxon>
        <taxon>Algoriphagus</taxon>
    </lineage>
</organism>
<dbReference type="PROSITE" id="PS51393">
    <property type="entry name" value="LIPOXYGENASE_3"/>
    <property type="match status" value="1"/>
</dbReference>
<dbReference type="AlphaFoldDB" id="A0A418PQA4"/>
<dbReference type="InterPro" id="IPR013819">
    <property type="entry name" value="LipOase_C"/>
</dbReference>
<keyword evidence="1" id="KW-0479">Metal-binding</keyword>
<proteinExistence type="predicted"/>
<dbReference type="Proteomes" id="UP000283522">
    <property type="component" value="Unassembled WGS sequence"/>
</dbReference>
<name>A0A418PQA4_9BACT</name>
<accession>A0A418PQA4</accession>
<dbReference type="Pfam" id="PF00305">
    <property type="entry name" value="Lipoxygenase"/>
    <property type="match status" value="1"/>
</dbReference>
<dbReference type="Gene3D" id="1.20.245.10">
    <property type="entry name" value="Lipoxygenase-1, Domain 5"/>
    <property type="match status" value="1"/>
</dbReference>
<dbReference type="InterPro" id="IPR000907">
    <property type="entry name" value="LipOase"/>
</dbReference>
<feature type="domain" description="Lipoxygenase" evidence="3">
    <location>
        <begin position="405"/>
        <end position="542"/>
    </location>
</feature>
<evidence type="ECO:0000313" key="4">
    <source>
        <dbReference type="EMBL" id="RIW14497.1"/>
    </source>
</evidence>
<sequence>MTEFNQIFKDQTLGKLCRATALIQKPKDENQSESAYQIRFLKGLSIHGIASFKFRSMNTTEKKRETQFQLTQLCAECTEKTKISHRPKRSFFHPRLKNFNRVEVHRSRTHGGFFQQIALFCIELYEATGRRYHILNRLVFPRRDKIYGKPNPHHVITGYLTFGTRKKEADSPVFNMHIELWARTYWGAYRKLNEAKSDRNGAFRIPYDLFYVQRLYIAKVWLAVYQTGHEHFHSNGQHSPEYKEFKRIKISKGDLVGIEYSCKQIQLSYWEYRQDTPIPRVVIRHHDRHAPDSYTPGYNEAIEKQFVPIELVKLRHIAMIRLNQGLTQQRIVEDYPENLTVCMEKVVPGITRSDDWFGRRMMNGMYACDFDRDPRNPQLYWVHHHWSSYDKTLHHYAMPDVDMWFTLKEDGLPLPVKITLTGPLTKNESDPKQKRTFTPEDGEKWLAAKRICRVSAALHAELAHHFSGTHLNIEQYAIACFRNLRLNPISGLLKSFLRSVVLLNHTADRILVGNGYITSACALTPKGINQLIYKVMGTLDWRGFKPMQPISEAHTAAKAGNLFWKIVWDFVEGYIDQPDNRAAILEHWFELYCFSEDLVNKSVPAFLCNYLQHALLEGNGKLKENTDWYQRGHRMDLTGERPMVDGIPKAVSRITTKQDGHAVTESDIDLLKQACTYMIYQATFGHTWSNSKQYDDIGEVLYCSLGLRFGNGPDGVLGPETDYSIAPDLTRSTQMMWWSNLLSRTGYGFIIANEDGDVPPDLQNRLESHRSQFEELGLDIDIIQSRITI</sequence>
<dbReference type="EMBL" id="QXML01000006">
    <property type="protein sequence ID" value="RIW14497.1"/>
    <property type="molecule type" value="Genomic_DNA"/>
</dbReference>
<reference evidence="4 5" key="1">
    <citation type="submission" date="2018-09" db="EMBL/GenBank/DDBJ databases">
        <authorList>
            <person name="Wang X."/>
            <person name="Du Z."/>
        </authorList>
    </citation>
    <scope>NUCLEOTIDE SEQUENCE [LARGE SCALE GENOMIC DNA]</scope>
    <source>
        <strain evidence="4 5">N3</strain>
    </source>
</reference>
<gene>
    <name evidence="4" type="ORF">D0X99_13130</name>
</gene>
<dbReference type="GO" id="GO:0016702">
    <property type="term" value="F:oxidoreductase activity, acting on single donors with incorporation of molecular oxygen, incorporation of two atoms of oxygen"/>
    <property type="evidence" value="ECO:0007669"/>
    <property type="project" value="InterPro"/>
</dbReference>
<evidence type="ECO:0000259" key="3">
    <source>
        <dbReference type="PROSITE" id="PS51393"/>
    </source>
</evidence>
<dbReference type="GO" id="GO:0034440">
    <property type="term" value="P:lipid oxidation"/>
    <property type="evidence" value="ECO:0007669"/>
    <property type="project" value="InterPro"/>
</dbReference>
<comment type="caution">
    <text evidence="4">The sequence shown here is derived from an EMBL/GenBank/DDBJ whole genome shotgun (WGS) entry which is preliminary data.</text>
</comment>
<evidence type="ECO:0000313" key="5">
    <source>
        <dbReference type="Proteomes" id="UP000283522"/>
    </source>
</evidence>
<protein>
    <recommendedName>
        <fullName evidence="3">Lipoxygenase domain-containing protein</fullName>
    </recommendedName>
</protein>
<keyword evidence="2" id="KW-0560">Oxidoreductase</keyword>
<evidence type="ECO:0000256" key="1">
    <source>
        <dbReference type="ARBA" id="ARBA00022723"/>
    </source>
</evidence>
<evidence type="ECO:0000256" key="2">
    <source>
        <dbReference type="ARBA" id="ARBA00023002"/>
    </source>
</evidence>
<dbReference type="InterPro" id="IPR036226">
    <property type="entry name" value="LipOase_C_sf"/>
</dbReference>
<dbReference type="SUPFAM" id="SSF48484">
    <property type="entry name" value="Lipoxigenase"/>
    <property type="match status" value="2"/>
</dbReference>
<dbReference type="GO" id="GO:0046872">
    <property type="term" value="F:metal ion binding"/>
    <property type="evidence" value="ECO:0007669"/>
    <property type="project" value="UniProtKB-KW"/>
</dbReference>
<dbReference type="PANTHER" id="PTHR11771">
    <property type="entry name" value="LIPOXYGENASE"/>
    <property type="match status" value="1"/>
</dbReference>
<keyword evidence="5" id="KW-1185">Reference proteome</keyword>